<accession>A0AA37HVN2</accession>
<evidence type="ECO:0000313" key="3">
    <source>
        <dbReference type="EMBL" id="GJG26853.1"/>
    </source>
</evidence>
<dbReference type="Pfam" id="PF13635">
    <property type="entry name" value="DUF4143"/>
    <property type="match status" value="1"/>
</dbReference>
<dbReference type="Proteomes" id="UP000887043">
    <property type="component" value="Unassembled WGS sequence"/>
</dbReference>
<evidence type="ECO:0000313" key="4">
    <source>
        <dbReference type="Proteomes" id="UP000887043"/>
    </source>
</evidence>
<dbReference type="SUPFAM" id="SSF52540">
    <property type="entry name" value="P-loop containing nucleoside triphosphate hydrolases"/>
    <property type="match status" value="1"/>
</dbReference>
<reference evidence="3" key="1">
    <citation type="submission" date="2021-08" db="EMBL/GenBank/DDBJ databases">
        <title>Prevotella lacticifex sp. nov., isolated from rumen of cow.</title>
        <authorList>
            <person name="Shinkai T."/>
            <person name="Ikeyama N."/>
            <person name="Kumagai M."/>
            <person name="Ohmori H."/>
            <person name="Sakamoto M."/>
            <person name="Ohkuma M."/>
            <person name="Mitsumori M."/>
        </authorList>
    </citation>
    <scope>NUCLEOTIDE SEQUENCE</scope>
    <source>
        <strain evidence="3">DSM 11371</strain>
    </source>
</reference>
<name>A0AA37HVN2_SEGBR</name>
<gene>
    <name evidence="3" type="ORF">PRRU23_05530</name>
</gene>
<evidence type="ECO:0000259" key="1">
    <source>
        <dbReference type="Pfam" id="PF13173"/>
    </source>
</evidence>
<protein>
    <recommendedName>
        <fullName evidence="5">ATP-binding protein</fullName>
    </recommendedName>
</protein>
<comment type="caution">
    <text evidence="3">The sequence shown here is derived from an EMBL/GenBank/DDBJ whole genome shotgun (WGS) entry which is preliminary data.</text>
</comment>
<dbReference type="PANTHER" id="PTHR33295">
    <property type="entry name" value="ATPASE"/>
    <property type="match status" value="1"/>
</dbReference>
<sequence length="425" mass="49567">MIDKTLLKQILLDNRKEIESYKIVHRDIVTEGFNCYVFVGVRRAGKSFVLYEKMQQLLREGHSWDEMLYLSFEDERLVGFTHEDFNAILECHIEMTGKDNPMLFLDEIHNISGWEKFARRMADNKKTIWITGSNAKMLSKEIMTTLGGRYIPIEVYPFSFKEFLRSRNIPYDVETLMSTTGKSLFLREYAEYMNWGGLPESVHLPVKRSYLSSVYQKIYLGDICARNKISNPNLLRLMIKKMAESVKQPLSYSRVTKILSSVGGKITIPTTSSYIEYCEDAWLLLRLHNISAAFAERETNSKYYFIDNGLLSLLLVDPTTTLLENLVALSLFRKYGNDNDNERVFFYKQNVEIDFYIPDDELAIQVSYSIEGSDTTQKREVEALQKLPKVLSCKRRVIITYDEEKTIEDEYGVIEVIPCWKWLIQ</sequence>
<organism evidence="3 4">
    <name type="scientific">Segatella bryantii</name>
    <name type="common">Prevotella bryantii</name>
    <dbReference type="NCBI Taxonomy" id="77095"/>
    <lineage>
        <taxon>Bacteria</taxon>
        <taxon>Pseudomonadati</taxon>
        <taxon>Bacteroidota</taxon>
        <taxon>Bacteroidia</taxon>
        <taxon>Bacteroidales</taxon>
        <taxon>Prevotellaceae</taxon>
        <taxon>Segatella</taxon>
    </lineage>
</organism>
<evidence type="ECO:0008006" key="5">
    <source>
        <dbReference type="Google" id="ProtNLM"/>
    </source>
</evidence>
<dbReference type="InterPro" id="IPR025420">
    <property type="entry name" value="DUF4143"/>
</dbReference>
<evidence type="ECO:0000259" key="2">
    <source>
        <dbReference type="Pfam" id="PF13635"/>
    </source>
</evidence>
<proteinExistence type="predicted"/>
<dbReference type="AlphaFoldDB" id="A0AA37HVN2"/>
<feature type="domain" description="AAA" evidence="1">
    <location>
        <begin position="36"/>
        <end position="164"/>
    </location>
</feature>
<dbReference type="EMBL" id="BPTR01000001">
    <property type="protein sequence ID" value="GJG26853.1"/>
    <property type="molecule type" value="Genomic_DNA"/>
</dbReference>
<feature type="domain" description="DUF4143" evidence="2">
    <location>
        <begin position="222"/>
        <end position="367"/>
    </location>
</feature>
<dbReference type="InterPro" id="IPR041682">
    <property type="entry name" value="AAA_14"/>
</dbReference>
<dbReference type="Pfam" id="PF13173">
    <property type="entry name" value="AAA_14"/>
    <property type="match status" value="1"/>
</dbReference>
<dbReference type="InterPro" id="IPR027417">
    <property type="entry name" value="P-loop_NTPase"/>
</dbReference>
<dbReference type="RefSeq" id="WP_006282616.1">
    <property type="nucleotide sequence ID" value="NZ_BPTR01000001.1"/>
</dbReference>
<dbReference type="PANTHER" id="PTHR33295:SF8">
    <property type="entry name" value="AAA+ ATPASE DOMAIN-CONTAINING PROTEIN"/>
    <property type="match status" value="1"/>
</dbReference>